<feature type="region of interest" description="Disordered" evidence="1">
    <location>
        <begin position="572"/>
        <end position="611"/>
    </location>
</feature>
<dbReference type="Gene3D" id="1.10.10.60">
    <property type="entry name" value="Homeodomain-like"/>
    <property type="match status" value="1"/>
</dbReference>
<evidence type="ECO:0000313" key="2">
    <source>
        <dbReference type="EMBL" id="DAD93058.1"/>
    </source>
</evidence>
<evidence type="ECO:0000256" key="1">
    <source>
        <dbReference type="SAM" id="MobiDB-lite"/>
    </source>
</evidence>
<protein>
    <submittedName>
        <fullName evidence="2">RNA dependent RNA polymerase</fullName>
    </submittedName>
</protein>
<dbReference type="EMBL" id="BK015152">
    <property type="protein sequence ID" value="DAD93058.1"/>
    <property type="molecule type" value="Genomic_DNA"/>
</dbReference>
<sequence length="858" mass="94782">MSEVEAAKALGMNTAQLRARKTAAKSAKREGDIAIARQMREKGSSYGAIAERLGVSAATAKKLAEGGILTKTTKAQEAKAVLEAAVAQDKFIDYGLGTEIALGVSTTQLKTAVQMLKDEGYESYTLRVKQLGRKEQFTELKVLCPPGTTFKEAIANKANVRAPRVTIDESGHVIGALQKPVSVSSKRLKVRYAEDGGTDMDGVIELRRKVPGLEIANGRYAQVRILVDGSHYLKGMAVYSDNMPEGVDIRFNTNKKRGTPVLGPKDHTVLKPIDKNDPTNPFGSTITQKRYIDPKTGRKRLSALNYVHEEGDWDDWSRALASQYLGKQRLSEAKKQLAVTQKRMQREYEAIMAITNPVVRRKLLLAFADSCDGKSVDLKAAAYPRQASQVILPVPSMNPKEVYAPNYRHGETVALVRFPHAGPFEIPVLTVNNKHMGAQRRVGKNARDAIGIHPSVAERLSGADFDGDSVLVIPNNDGKVKSSPPLKGLEGFDPKRAYPYRPGMKVMTKKYTQKQMGVVSNLITDMQLRGATPTEVARAVRHSMVVIDAAKHRLDYKQSEKDNGIAQLKKKYQPKGGASTLLSRSKSPVYIEQERPRRASEGGPIDPRTGRKVMVPTGAFKYKKYKDPKTGEWVVTDEKVMEMQTVPKMSRVSNAHRLSSGTPMESAYADHANAMKALGNQARKSSLRVGKTPYSPTAAKQYSPEVESLRAKLKRAYAGKPLERQAQVVANAKLRLAMQDDPDLRDDLDRRAKLERRLIQDARLRVGADHYRVTFTGKEWEAVQHGAITENFLSELIANADADHVREMASPRAKTILSSSQQSKIRQLRRLNYTNADIADVLGVSASTVRNYMAEEGL</sequence>
<organism evidence="2">
    <name type="scientific">Siphoviridae sp. ctHEr2</name>
    <dbReference type="NCBI Taxonomy" id="2826229"/>
    <lineage>
        <taxon>Viruses</taxon>
        <taxon>Duplodnaviria</taxon>
        <taxon>Heunggongvirae</taxon>
        <taxon>Uroviricota</taxon>
        <taxon>Caudoviricetes</taxon>
    </lineage>
</organism>
<accession>A0A8S5NFH2</accession>
<proteinExistence type="predicted"/>
<reference evidence="2" key="1">
    <citation type="journal article" date="2021" name="Proc. Natl. Acad. Sci. U.S.A.">
        <title>A Catalog of Tens of Thousands of Viruses from Human Metagenomes Reveals Hidden Associations with Chronic Diseases.</title>
        <authorList>
            <person name="Tisza M.J."/>
            <person name="Buck C.B."/>
        </authorList>
    </citation>
    <scope>NUCLEOTIDE SEQUENCE</scope>
    <source>
        <strain evidence="2">CtHEr2</strain>
    </source>
</reference>
<name>A0A8S5NFH2_9CAUD</name>